<dbReference type="SUPFAM" id="SSF57424">
    <property type="entry name" value="LDL receptor-like module"/>
    <property type="match status" value="6"/>
</dbReference>
<feature type="disulfide bond" evidence="10">
    <location>
        <begin position="200"/>
        <end position="215"/>
    </location>
</feature>
<dbReference type="GO" id="GO:0016324">
    <property type="term" value="C:apical plasma membrane"/>
    <property type="evidence" value="ECO:0007669"/>
    <property type="project" value="TreeGrafter"/>
</dbReference>
<dbReference type="GO" id="GO:0042562">
    <property type="term" value="F:hormone binding"/>
    <property type="evidence" value="ECO:0007669"/>
    <property type="project" value="TreeGrafter"/>
</dbReference>
<evidence type="ECO:0000256" key="10">
    <source>
        <dbReference type="PROSITE-ProRule" id="PRU00124"/>
    </source>
</evidence>
<dbReference type="CDD" id="cd00112">
    <property type="entry name" value="LDLa"/>
    <property type="match status" value="5"/>
</dbReference>
<dbReference type="PROSITE" id="PS50068">
    <property type="entry name" value="LDLRA_2"/>
    <property type="match status" value="6"/>
</dbReference>
<feature type="disulfide bond" evidence="10">
    <location>
        <begin position="141"/>
        <end position="153"/>
    </location>
</feature>
<keyword evidence="3" id="KW-0732">Signal</keyword>
<dbReference type="SMART" id="SM00192">
    <property type="entry name" value="LDLa"/>
    <property type="match status" value="6"/>
</dbReference>
<keyword evidence="4" id="KW-0677">Repeat</keyword>
<dbReference type="PANTHER" id="PTHR22722">
    <property type="entry name" value="LOW-DENSITY LIPOPROTEIN RECEPTOR-RELATED PROTEIN 2-RELATED"/>
    <property type="match status" value="1"/>
</dbReference>
<evidence type="ECO:0000256" key="9">
    <source>
        <dbReference type="ARBA" id="ARBA00023180"/>
    </source>
</evidence>
<reference evidence="12" key="1">
    <citation type="submission" date="2022-11" db="UniProtKB">
        <authorList>
            <consortium name="WormBaseParasite"/>
        </authorList>
    </citation>
    <scope>IDENTIFICATION</scope>
</reference>
<evidence type="ECO:0000256" key="2">
    <source>
        <dbReference type="ARBA" id="ARBA00022692"/>
    </source>
</evidence>
<proteinExistence type="predicted"/>
<feature type="disulfide bond" evidence="10">
    <location>
        <begin position="124"/>
        <end position="139"/>
    </location>
</feature>
<keyword evidence="8" id="KW-0675">Receptor</keyword>
<dbReference type="InterPro" id="IPR036055">
    <property type="entry name" value="LDL_receptor-like_sf"/>
</dbReference>
<evidence type="ECO:0000313" key="11">
    <source>
        <dbReference type="Proteomes" id="UP000887565"/>
    </source>
</evidence>
<accession>A0A915IXK3</accession>
<comment type="subcellular location">
    <subcellularLocation>
        <location evidence="1">Membrane</location>
        <topology evidence="1">Single-pass membrane protein</topology>
    </subcellularLocation>
</comment>
<feature type="disulfide bond" evidence="10">
    <location>
        <begin position="244"/>
        <end position="259"/>
    </location>
</feature>
<dbReference type="GO" id="GO:0012505">
    <property type="term" value="C:endomembrane system"/>
    <property type="evidence" value="ECO:0007669"/>
    <property type="project" value="UniProtKB-SubCell"/>
</dbReference>
<comment type="caution">
    <text evidence="10">Lacks conserved residue(s) required for the propagation of feature annotation.</text>
</comment>
<name>A0A915IXK3_ROMCU</name>
<evidence type="ECO:0000313" key="12">
    <source>
        <dbReference type="WBParaSite" id="nRc.2.0.1.t18926-RA"/>
    </source>
</evidence>
<evidence type="ECO:0000256" key="6">
    <source>
        <dbReference type="ARBA" id="ARBA00023136"/>
    </source>
</evidence>
<dbReference type="GO" id="GO:0006898">
    <property type="term" value="P:receptor-mediated endocytosis"/>
    <property type="evidence" value="ECO:0007669"/>
    <property type="project" value="TreeGrafter"/>
</dbReference>
<dbReference type="InterPro" id="IPR002172">
    <property type="entry name" value="LDrepeatLR_classA_rpt"/>
</dbReference>
<dbReference type="Pfam" id="PF00057">
    <property type="entry name" value="Ldl_recept_a"/>
    <property type="match status" value="5"/>
</dbReference>
<evidence type="ECO:0000256" key="8">
    <source>
        <dbReference type="ARBA" id="ARBA00023170"/>
    </source>
</evidence>
<evidence type="ECO:0000256" key="7">
    <source>
        <dbReference type="ARBA" id="ARBA00023157"/>
    </source>
</evidence>
<dbReference type="PRINTS" id="PR00261">
    <property type="entry name" value="LDLRECEPTOR"/>
</dbReference>
<dbReference type="WBParaSite" id="nRc.2.0.1.t18926-RA">
    <property type="protein sequence ID" value="nRc.2.0.1.t18926-RA"/>
    <property type="gene ID" value="nRc.2.0.1.g18926"/>
</dbReference>
<dbReference type="Proteomes" id="UP000887565">
    <property type="component" value="Unplaced"/>
</dbReference>
<evidence type="ECO:0000256" key="4">
    <source>
        <dbReference type="ARBA" id="ARBA00022737"/>
    </source>
</evidence>
<dbReference type="OMA" id="NEFACHE"/>
<keyword evidence="5" id="KW-1133">Transmembrane helix</keyword>
<evidence type="ECO:0000256" key="1">
    <source>
        <dbReference type="ARBA" id="ARBA00004167"/>
    </source>
</evidence>
<keyword evidence="6" id="KW-0472">Membrane</keyword>
<evidence type="ECO:0000256" key="3">
    <source>
        <dbReference type="ARBA" id="ARBA00022729"/>
    </source>
</evidence>
<dbReference type="PROSITE" id="PS01209">
    <property type="entry name" value="LDLRA_1"/>
    <property type="match status" value="3"/>
</dbReference>
<feature type="disulfide bond" evidence="10">
    <location>
        <begin position="148"/>
        <end position="166"/>
    </location>
</feature>
<feature type="disulfide bond" evidence="10">
    <location>
        <begin position="62"/>
        <end position="74"/>
    </location>
</feature>
<organism evidence="11 12">
    <name type="scientific">Romanomermis culicivorax</name>
    <name type="common">Nematode worm</name>
    <dbReference type="NCBI Taxonomy" id="13658"/>
    <lineage>
        <taxon>Eukaryota</taxon>
        <taxon>Metazoa</taxon>
        <taxon>Ecdysozoa</taxon>
        <taxon>Nematoda</taxon>
        <taxon>Enoplea</taxon>
        <taxon>Dorylaimia</taxon>
        <taxon>Mermithida</taxon>
        <taxon>Mermithoidea</taxon>
        <taxon>Mermithidae</taxon>
        <taxon>Romanomermis</taxon>
    </lineage>
</organism>
<feature type="disulfide bond" evidence="10">
    <location>
        <begin position="69"/>
        <end position="87"/>
    </location>
</feature>
<dbReference type="InterPro" id="IPR023415">
    <property type="entry name" value="LDLR_class-A_CS"/>
</dbReference>
<keyword evidence="11" id="KW-1185">Reference proteome</keyword>
<dbReference type="InterPro" id="IPR051221">
    <property type="entry name" value="LDLR-related"/>
</dbReference>
<dbReference type="FunFam" id="4.10.400.10:FF:000002">
    <property type="entry name" value="Low-density lipoprotein receptor-related protein 1"/>
    <property type="match status" value="1"/>
</dbReference>
<protein>
    <submittedName>
        <fullName evidence="12">Uncharacterized protein</fullName>
    </submittedName>
</protein>
<keyword evidence="7 10" id="KW-1015">Disulfide bond</keyword>
<dbReference type="Gene3D" id="4.10.400.10">
    <property type="entry name" value="Low-density Lipoprotein Receptor"/>
    <property type="match status" value="5"/>
</dbReference>
<keyword evidence="2" id="KW-0812">Transmembrane</keyword>
<dbReference type="GO" id="GO:0043235">
    <property type="term" value="C:receptor complex"/>
    <property type="evidence" value="ECO:0007669"/>
    <property type="project" value="TreeGrafter"/>
</dbReference>
<dbReference type="Gene3D" id="2.40.128.620">
    <property type="match status" value="1"/>
</dbReference>
<keyword evidence="9" id="KW-0325">Glycoprotein</keyword>
<sequence length="318" mass="35975">MRLLPKSCTSNEFLCKDSRKCINNFQVCDSFRDCYFGEDEDPKICRNISLTTIAPVPIKVLCPKDHFQCKNGRCITKEWFCDKKDDCEDGSDEEIINCNVTCSSDKFYCKTGESGYCLPSRWRCDGDQDCSDGSDERNCSCSLNEFQCNSGMCIQKMFYCDGDYDCLDNSDEGEKCNHSCSINQFQCKRTKYCIDKAYRCDGTKQCADESDEIDCPSGIVKYDCPLGFFNCEYNNTCVEGKKVCDNVKDCPNDLDELNCKTKAKFFDGCTSKNLSACQSDEVCGDTLHGKRCHCRPGYKGNEENRSPCFAEDDKSSEA</sequence>
<evidence type="ECO:0000256" key="5">
    <source>
        <dbReference type="ARBA" id="ARBA00022989"/>
    </source>
</evidence>
<dbReference type="AlphaFoldDB" id="A0A915IXK3"/>